<dbReference type="Pfam" id="PF12146">
    <property type="entry name" value="Hydrolase_4"/>
    <property type="match status" value="1"/>
</dbReference>
<name>A0A9D8KJC9_9DELT</name>
<evidence type="ECO:0000313" key="3">
    <source>
        <dbReference type="Proteomes" id="UP000809273"/>
    </source>
</evidence>
<dbReference type="InterPro" id="IPR051044">
    <property type="entry name" value="MAG_DAG_Lipase"/>
</dbReference>
<dbReference type="GO" id="GO:0016787">
    <property type="term" value="F:hydrolase activity"/>
    <property type="evidence" value="ECO:0007669"/>
    <property type="project" value="UniProtKB-KW"/>
</dbReference>
<keyword evidence="2" id="KW-0378">Hydrolase</keyword>
<reference evidence="2" key="1">
    <citation type="journal article" date="2021" name="Environ. Microbiol.">
        <title>Genomic characterization of three novel Desulfobacterota classes expand the metabolic and phylogenetic diversity of the phylum.</title>
        <authorList>
            <person name="Murphy C.L."/>
            <person name="Biggerstaff J."/>
            <person name="Eichhorn A."/>
            <person name="Ewing E."/>
            <person name="Shahan R."/>
            <person name="Soriano D."/>
            <person name="Stewart S."/>
            <person name="VanMol K."/>
            <person name="Walker R."/>
            <person name="Walters P."/>
            <person name="Elshahed M.S."/>
            <person name="Youssef N.H."/>
        </authorList>
    </citation>
    <scope>NUCLEOTIDE SEQUENCE</scope>
    <source>
        <strain evidence="2">Zod_Metabat.24</strain>
    </source>
</reference>
<dbReference type="Proteomes" id="UP000809273">
    <property type="component" value="Unassembled WGS sequence"/>
</dbReference>
<dbReference type="InterPro" id="IPR000073">
    <property type="entry name" value="AB_hydrolase_1"/>
</dbReference>
<dbReference type="PRINTS" id="PR00111">
    <property type="entry name" value="ABHYDROLASE"/>
</dbReference>
<dbReference type="AlphaFoldDB" id="A0A9D8KJC9"/>
<feature type="domain" description="Serine aminopeptidase S33" evidence="1">
    <location>
        <begin position="53"/>
        <end position="288"/>
    </location>
</feature>
<dbReference type="InterPro" id="IPR022742">
    <property type="entry name" value="Hydrolase_4"/>
</dbReference>
<gene>
    <name evidence="2" type="ORF">JW984_16430</name>
</gene>
<dbReference type="InterPro" id="IPR029058">
    <property type="entry name" value="AB_hydrolase_fold"/>
</dbReference>
<sequence>MMHQGDDFWKNYMERWFGEGLIADWEKNVKLDSIASNGRRINLEVYDTGNARAKTIVFAHGIAGYARLLLPLTIPLFKRGHNLVVPDLQGYGYNEGLKGDFEWNAHVQNLMDAVDYAGERFNGKPFLGGASMGGPLAYAAASKITDRVDGLICWCLWDFSDKEFMVKETNTGYFTYPLMPLFWLASKLFGRLRLKTYSLISYDTLTDSKEMNDLVKLDPQAGTHITLRGAASLILQSKPELRHEDFRLPVLIVQPGADRMTPKVYSERVYEKLGSKIKEYVELEGAAHFPTERRYYELWESAVNAFLKRV</sequence>
<dbReference type="Gene3D" id="3.40.50.1820">
    <property type="entry name" value="alpha/beta hydrolase"/>
    <property type="match status" value="1"/>
</dbReference>
<reference evidence="2" key="2">
    <citation type="submission" date="2021-01" db="EMBL/GenBank/DDBJ databases">
        <authorList>
            <person name="Hahn C.R."/>
            <person name="Youssef N.H."/>
            <person name="Elshahed M."/>
        </authorList>
    </citation>
    <scope>NUCLEOTIDE SEQUENCE</scope>
    <source>
        <strain evidence="2">Zod_Metabat.24</strain>
    </source>
</reference>
<comment type="caution">
    <text evidence="2">The sequence shown here is derived from an EMBL/GenBank/DDBJ whole genome shotgun (WGS) entry which is preliminary data.</text>
</comment>
<accession>A0A9D8KJC9</accession>
<dbReference type="PANTHER" id="PTHR11614">
    <property type="entry name" value="PHOSPHOLIPASE-RELATED"/>
    <property type="match status" value="1"/>
</dbReference>
<dbReference type="SUPFAM" id="SSF53474">
    <property type="entry name" value="alpha/beta-Hydrolases"/>
    <property type="match status" value="1"/>
</dbReference>
<protein>
    <submittedName>
        <fullName evidence="2">Alpha/beta fold hydrolase</fullName>
    </submittedName>
</protein>
<evidence type="ECO:0000313" key="2">
    <source>
        <dbReference type="EMBL" id="MBN1574784.1"/>
    </source>
</evidence>
<proteinExistence type="predicted"/>
<evidence type="ECO:0000259" key="1">
    <source>
        <dbReference type="Pfam" id="PF12146"/>
    </source>
</evidence>
<dbReference type="EMBL" id="JAFGIX010000088">
    <property type="protein sequence ID" value="MBN1574784.1"/>
    <property type="molecule type" value="Genomic_DNA"/>
</dbReference>
<organism evidence="2 3">
    <name type="scientific">Candidatus Zymogenus saltonus</name>
    <dbReference type="NCBI Taxonomy" id="2844893"/>
    <lineage>
        <taxon>Bacteria</taxon>
        <taxon>Deltaproteobacteria</taxon>
        <taxon>Candidatus Zymogenia</taxon>
        <taxon>Candidatus Zymogeniales</taxon>
        <taxon>Candidatus Zymogenaceae</taxon>
        <taxon>Candidatus Zymogenus</taxon>
    </lineage>
</organism>